<gene>
    <name evidence="1" type="ORF">SAMN05421580_105181</name>
</gene>
<accession>A0A1N7M844</accession>
<sequence>MAIETNGAEFEAAVARAVAAKRATVTQLARIFGLPEPFTTDEDRVARRKAAAAVPASCGPEIIAAPARGATVRFAPIAVTPKGAEGFEVTHVGYRGRDAARAADAFDVMERQAKRKRGEAYQPLFTARQVAAGRRYADLVERHGAVGMRCASVEALAAGSGGGSGSGDYLDAVIHEGRVIAAMERAIGAGVALAPRRASAKGRVITCLDLVQLVTLRGMTISQCLKARGWSVNRLNWDVLHAQLGRALDRMA</sequence>
<organism evidence="1 2">
    <name type="scientific">Rhodobacter aestuarii</name>
    <dbReference type="NCBI Taxonomy" id="453582"/>
    <lineage>
        <taxon>Bacteria</taxon>
        <taxon>Pseudomonadati</taxon>
        <taxon>Pseudomonadota</taxon>
        <taxon>Alphaproteobacteria</taxon>
        <taxon>Rhodobacterales</taxon>
        <taxon>Rhodobacter group</taxon>
        <taxon>Rhodobacter</taxon>
    </lineage>
</organism>
<evidence type="ECO:0000313" key="2">
    <source>
        <dbReference type="Proteomes" id="UP000186221"/>
    </source>
</evidence>
<keyword evidence="2" id="KW-1185">Reference proteome</keyword>
<dbReference type="STRING" id="453582.SAMN05421580_105181"/>
<dbReference type="AlphaFoldDB" id="A0A1N7M844"/>
<dbReference type="OrthoDB" id="7667008at2"/>
<dbReference type="EMBL" id="FTOG01000005">
    <property type="protein sequence ID" value="SIS82285.1"/>
    <property type="molecule type" value="Genomic_DNA"/>
</dbReference>
<dbReference type="RefSeq" id="WP_076484686.1">
    <property type="nucleotide sequence ID" value="NZ_FTOG01000005.1"/>
</dbReference>
<protein>
    <submittedName>
        <fullName evidence="1">Uncharacterized protein</fullName>
    </submittedName>
</protein>
<proteinExistence type="predicted"/>
<dbReference type="Proteomes" id="UP000186221">
    <property type="component" value="Unassembled WGS sequence"/>
</dbReference>
<name>A0A1N7M844_9RHOB</name>
<evidence type="ECO:0000313" key="1">
    <source>
        <dbReference type="EMBL" id="SIS82285.1"/>
    </source>
</evidence>
<reference evidence="2" key="1">
    <citation type="submission" date="2017-01" db="EMBL/GenBank/DDBJ databases">
        <authorList>
            <person name="Varghese N."/>
            <person name="Submissions S."/>
        </authorList>
    </citation>
    <scope>NUCLEOTIDE SEQUENCE [LARGE SCALE GENOMIC DNA]</scope>
    <source>
        <strain evidence="2">DSM 19945</strain>
    </source>
</reference>